<reference evidence="1" key="1">
    <citation type="submission" date="2018-02" db="EMBL/GenBank/DDBJ databases">
        <title>Rhizophora mucronata_Transcriptome.</title>
        <authorList>
            <person name="Meera S.P."/>
            <person name="Sreeshan A."/>
            <person name="Augustine A."/>
        </authorList>
    </citation>
    <scope>NUCLEOTIDE SEQUENCE</scope>
    <source>
        <tissue evidence="1">Leaf</tissue>
    </source>
</reference>
<dbReference type="AlphaFoldDB" id="A0A2P2PZ14"/>
<protein>
    <submittedName>
        <fullName evidence="1">Uncharacterized protein</fullName>
    </submittedName>
</protein>
<sequence>MLPKFCFLFTLKNIVNLDQHLHDSRIIE</sequence>
<name>A0A2P2PZ14_RHIMU</name>
<dbReference type="EMBL" id="GGEC01079474">
    <property type="protein sequence ID" value="MBX59958.1"/>
    <property type="molecule type" value="Transcribed_RNA"/>
</dbReference>
<proteinExistence type="predicted"/>
<organism evidence="1">
    <name type="scientific">Rhizophora mucronata</name>
    <name type="common">Asiatic mangrove</name>
    <dbReference type="NCBI Taxonomy" id="61149"/>
    <lineage>
        <taxon>Eukaryota</taxon>
        <taxon>Viridiplantae</taxon>
        <taxon>Streptophyta</taxon>
        <taxon>Embryophyta</taxon>
        <taxon>Tracheophyta</taxon>
        <taxon>Spermatophyta</taxon>
        <taxon>Magnoliopsida</taxon>
        <taxon>eudicotyledons</taxon>
        <taxon>Gunneridae</taxon>
        <taxon>Pentapetalae</taxon>
        <taxon>rosids</taxon>
        <taxon>fabids</taxon>
        <taxon>Malpighiales</taxon>
        <taxon>Rhizophoraceae</taxon>
        <taxon>Rhizophora</taxon>
    </lineage>
</organism>
<accession>A0A2P2PZ14</accession>
<evidence type="ECO:0000313" key="1">
    <source>
        <dbReference type="EMBL" id="MBX59958.1"/>
    </source>
</evidence>